<dbReference type="KEGG" id="ial:IALB_3102"/>
<dbReference type="STRING" id="945713.IALB_3102"/>
<gene>
    <name evidence="1" type="ordered locus">IALB_3102</name>
</gene>
<dbReference type="AlphaFoldDB" id="I0AP98"/>
<dbReference type="InterPro" id="IPR012467">
    <property type="entry name" value="DUF1684"/>
</dbReference>
<name>I0AP98_IGNAJ</name>
<accession>I0AP98</accession>
<organism evidence="1 2">
    <name type="scientific">Ignavibacterium album (strain DSM 19864 / JCM 16511 / NBRC 101810 / Mat9-16)</name>
    <dbReference type="NCBI Taxonomy" id="945713"/>
    <lineage>
        <taxon>Bacteria</taxon>
        <taxon>Pseudomonadati</taxon>
        <taxon>Ignavibacteriota</taxon>
        <taxon>Ignavibacteria</taxon>
        <taxon>Ignavibacteriales</taxon>
        <taxon>Ignavibacteriaceae</taxon>
        <taxon>Ignavibacterium</taxon>
    </lineage>
</organism>
<protein>
    <recommendedName>
        <fullName evidence="3">DUF1684 domain-containing protein</fullName>
    </recommendedName>
</protein>
<evidence type="ECO:0000313" key="1">
    <source>
        <dbReference type="EMBL" id="AFH50805.1"/>
    </source>
</evidence>
<dbReference type="HOGENOM" id="CLU_093051_0_0_10"/>
<dbReference type="Pfam" id="PF07920">
    <property type="entry name" value="DUF1684"/>
    <property type="match status" value="1"/>
</dbReference>
<proteinExistence type="predicted"/>
<evidence type="ECO:0008006" key="3">
    <source>
        <dbReference type="Google" id="ProtNLM"/>
    </source>
</evidence>
<keyword evidence="2" id="KW-1185">Reference proteome</keyword>
<dbReference type="RefSeq" id="WP_014561941.1">
    <property type="nucleotide sequence ID" value="NC_017464.1"/>
</dbReference>
<reference evidence="1 2" key="1">
    <citation type="journal article" date="2012" name="Front. Microbiol.">
        <title>Complete genome of Ignavibacterium album, a metabolically versatile, flagellated, facultative anaerobe from the phylum Chlorobi.</title>
        <authorList>
            <person name="Liu Z."/>
            <person name="Frigaard N.-U."/>
            <person name="Vogl K."/>
            <person name="Iino T."/>
            <person name="Ohkuma M."/>
            <person name="Overmann J."/>
            <person name="Bryant D.A."/>
        </authorList>
    </citation>
    <scope>NUCLEOTIDE SEQUENCE [LARGE SCALE GENOMIC DNA]</scope>
    <source>
        <strain evidence="2">DSM 19864 / JCM 16511 / NBRC 101810 / Mat9-16</strain>
    </source>
</reference>
<dbReference type="Proteomes" id="UP000007394">
    <property type="component" value="Chromosome"/>
</dbReference>
<dbReference type="PANTHER" id="PTHR41913">
    <property type="entry name" value="DUF1684 DOMAIN-CONTAINING PROTEIN"/>
    <property type="match status" value="1"/>
</dbReference>
<evidence type="ECO:0000313" key="2">
    <source>
        <dbReference type="Proteomes" id="UP000007394"/>
    </source>
</evidence>
<sequence>MKNLIYTSVVLLIILTLFACRNEKPESKGSPEYLEEIKKWDERRVERLKAPDGWLNLVGRSWLKPGINKFGSAKDNDVIIESDKVPDYMGEFIFRDSTVIMKIYDEVRVLLDRNQVKEVIMIDDQKKDMTVFEYGSIRWNLIIRGDKYGIRFRDLESPLVKNFKGIERFPVNEDWKLTASFEPYNPPKKIFVPNVLGQIEEEFSPGAVVFEKEGKTFRIDAIDEGERLFLIIADETSGVETYGGGRFIYVDKPDSTGKIILDFNKAYNPPCVFTKYATCPLPPQQNYLKLKITAGEKNYGEGH</sequence>
<dbReference type="PATRIC" id="fig|945713.3.peg.3126"/>
<dbReference type="PANTHER" id="PTHR41913:SF1">
    <property type="entry name" value="DUF1684 DOMAIN-CONTAINING PROTEIN"/>
    <property type="match status" value="1"/>
</dbReference>
<dbReference type="PROSITE" id="PS51257">
    <property type="entry name" value="PROKAR_LIPOPROTEIN"/>
    <property type="match status" value="1"/>
</dbReference>
<dbReference type="EMBL" id="CP003418">
    <property type="protein sequence ID" value="AFH50805.1"/>
    <property type="molecule type" value="Genomic_DNA"/>
</dbReference>
<dbReference type="eggNOG" id="COG3358">
    <property type="taxonomic scope" value="Bacteria"/>
</dbReference>
<dbReference type="OrthoDB" id="5493262at2"/>